<reference evidence="1 2" key="1">
    <citation type="journal article" date="2023" name="Genome Announc.">
        <title>Pan-Genome Analyses of the Genus Cohnella and Proposal of the Novel Species Cohnella silvisoli sp. nov., Isolated from Forest Soil.</title>
        <authorList>
            <person name="Wang C."/>
            <person name="Mao L."/>
            <person name="Bao G."/>
            <person name="Zhu H."/>
        </authorList>
    </citation>
    <scope>NUCLEOTIDE SEQUENCE [LARGE SCALE GENOMIC DNA]</scope>
    <source>
        <strain evidence="1 2">NL03-T5-1</strain>
    </source>
</reference>
<evidence type="ECO:0000313" key="1">
    <source>
        <dbReference type="EMBL" id="MEQ4482577.1"/>
    </source>
</evidence>
<keyword evidence="2" id="KW-1185">Reference proteome</keyword>
<dbReference type="InterPro" id="IPR051961">
    <property type="entry name" value="Fungal_Metabolite_Diox"/>
</dbReference>
<gene>
    <name evidence="1" type="ORF">QJS35_09240</name>
</gene>
<dbReference type="Gene3D" id="2.60.120.620">
    <property type="entry name" value="q2cbj1_9rhob like domain"/>
    <property type="match status" value="1"/>
</dbReference>
<dbReference type="PANTHER" id="PTHR37563">
    <property type="entry name" value="PHYTANOYL-COA DIOXYGENASE FAMILY PROTEIN (AFU_ORTHOLOGUE AFUA_2G03330)"/>
    <property type="match status" value="1"/>
</dbReference>
<dbReference type="EMBL" id="JASKHM010000004">
    <property type="protein sequence ID" value="MEQ4482577.1"/>
    <property type="molecule type" value="Genomic_DNA"/>
</dbReference>
<organism evidence="1 2">
    <name type="scientific">Cohnella silvisoli</name>
    <dbReference type="NCBI Taxonomy" id="2873699"/>
    <lineage>
        <taxon>Bacteria</taxon>
        <taxon>Bacillati</taxon>
        <taxon>Bacillota</taxon>
        <taxon>Bacilli</taxon>
        <taxon>Bacillales</taxon>
        <taxon>Paenibacillaceae</taxon>
        <taxon>Cohnella</taxon>
    </lineage>
</organism>
<dbReference type="SUPFAM" id="SSF51197">
    <property type="entry name" value="Clavaminate synthase-like"/>
    <property type="match status" value="1"/>
</dbReference>
<dbReference type="Pfam" id="PF05721">
    <property type="entry name" value="PhyH"/>
    <property type="match status" value="1"/>
</dbReference>
<name>A0ABV1KRE3_9BACL</name>
<keyword evidence="1" id="KW-0223">Dioxygenase</keyword>
<protein>
    <submittedName>
        <fullName evidence="1">Phytanoyl-CoA dioxygenase family protein</fullName>
    </submittedName>
</protein>
<accession>A0ABV1KRE3</accession>
<dbReference type="Proteomes" id="UP001493487">
    <property type="component" value="Unassembled WGS sequence"/>
</dbReference>
<comment type="caution">
    <text evidence="1">The sequence shown here is derived from an EMBL/GenBank/DDBJ whole genome shotgun (WGS) entry which is preliminary data.</text>
</comment>
<sequence length="282" mass="31988">MKIHLTPEELSTGILAPETLALAVEQVKANGYIVFEKVLDEAFIRELRASFDPLFDDYISRKGYNTGTNRAQMHLPFMAPYNDERIINHPIALSIVEQILGHDCKCTYFASDTPMPGSDYQNVHSDTMPLFPELSVPLPAFSLVVNIPLVDTTEENGPLEVWPGGTHMNPDYANHDTLDGSVNPHLHIVRAAEHMLSEKVYMSAGSIVIRDLRMWHRGTPNRSNARRTNIALIYNRAWYGSGFEIQIPRDVYNGLSDRAKKLFRNERIGYPVRMPWEPSPQN</sequence>
<dbReference type="RefSeq" id="WP_232184682.1">
    <property type="nucleotide sequence ID" value="NZ_JAIOAP010000003.1"/>
</dbReference>
<evidence type="ECO:0000313" key="2">
    <source>
        <dbReference type="Proteomes" id="UP001493487"/>
    </source>
</evidence>
<dbReference type="PANTHER" id="PTHR37563:SF2">
    <property type="entry name" value="PHYTANOYL-COA DIOXYGENASE FAMILY PROTEIN (AFU_ORTHOLOGUE AFUA_2G03330)"/>
    <property type="match status" value="1"/>
</dbReference>
<dbReference type="InterPro" id="IPR008775">
    <property type="entry name" value="Phytyl_CoA_dOase-like"/>
</dbReference>
<dbReference type="GO" id="GO:0051213">
    <property type="term" value="F:dioxygenase activity"/>
    <property type="evidence" value="ECO:0007669"/>
    <property type="project" value="UniProtKB-KW"/>
</dbReference>
<proteinExistence type="predicted"/>
<keyword evidence="1" id="KW-0560">Oxidoreductase</keyword>